<dbReference type="GO" id="GO:0050660">
    <property type="term" value="F:flavin adenine dinucleotide binding"/>
    <property type="evidence" value="ECO:0007669"/>
    <property type="project" value="InterPro"/>
</dbReference>
<dbReference type="PROSITE" id="PS00624">
    <property type="entry name" value="GMC_OXRED_2"/>
    <property type="match status" value="1"/>
</dbReference>
<comment type="similarity">
    <text evidence="2 7">Belongs to the GMC oxidoreductase family.</text>
</comment>
<evidence type="ECO:0000313" key="10">
    <source>
        <dbReference type="Proteomes" id="UP000694867"/>
    </source>
</evidence>
<protein>
    <submittedName>
        <fullName evidence="11">Glucose dehydrogenase [FAD, quinone]-like</fullName>
    </submittedName>
</protein>
<name>A0AAJ7WI17_9ACAR</name>
<evidence type="ECO:0000256" key="3">
    <source>
        <dbReference type="ARBA" id="ARBA00022630"/>
    </source>
</evidence>
<evidence type="ECO:0000313" key="11">
    <source>
        <dbReference type="RefSeq" id="XP_028967846.1"/>
    </source>
</evidence>
<dbReference type="Proteomes" id="UP000694867">
    <property type="component" value="Unplaced"/>
</dbReference>
<dbReference type="SUPFAM" id="SSF54373">
    <property type="entry name" value="FAD-linked reductases, C-terminal domain"/>
    <property type="match status" value="1"/>
</dbReference>
<dbReference type="PIRSF" id="PIRSF000137">
    <property type="entry name" value="Alcohol_oxidase"/>
    <property type="match status" value="1"/>
</dbReference>
<dbReference type="SUPFAM" id="SSF51905">
    <property type="entry name" value="FAD/NAD(P)-binding domain"/>
    <property type="match status" value="1"/>
</dbReference>
<dbReference type="PROSITE" id="PS51257">
    <property type="entry name" value="PROKAR_LIPOPROTEIN"/>
    <property type="match status" value="1"/>
</dbReference>
<dbReference type="AlphaFoldDB" id="A0AAJ7WI17"/>
<dbReference type="GO" id="GO:0016614">
    <property type="term" value="F:oxidoreductase activity, acting on CH-OH group of donors"/>
    <property type="evidence" value="ECO:0007669"/>
    <property type="project" value="InterPro"/>
</dbReference>
<dbReference type="KEGG" id="goe:100903426"/>
<evidence type="ECO:0000256" key="6">
    <source>
        <dbReference type="PIRSR" id="PIRSR000137-2"/>
    </source>
</evidence>
<dbReference type="Pfam" id="PF00732">
    <property type="entry name" value="GMC_oxred_N"/>
    <property type="match status" value="1"/>
</dbReference>
<dbReference type="InterPro" id="IPR007867">
    <property type="entry name" value="GMC_OxRtase_C"/>
</dbReference>
<comment type="cofactor">
    <cofactor evidence="1 6">
        <name>FAD</name>
        <dbReference type="ChEBI" id="CHEBI:57692"/>
    </cofactor>
</comment>
<feature type="active site" description="Proton acceptor" evidence="5">
    <location>
        <position position="536"/>
    </location>
</feature>
<evidence type="ECO:0000256" key="7">
    <source>
        <dbReference type="RuleBase" id="RU003968"/>
    </source>
</evidence>
<feature type="binding site" evidence="6">
    <location>
        <position position="91"/>
    </location>
    <ligand>
        <name>FAD</name>
        <dbReference type="ChEBI" id="CHEBI:57692"/>
    </ligand>
</feature>
<dbReference type="Gene3D" id="3.50.50.60">
    <property type="entry name" value="FAD/NAD(P)-binding domain"/>
    <property type="match status" value="1"/>
</dbReference>
<proteinExistence type="inferred from homology"/>
<dbReference type="Pfam" id="PF05199">
    <property type="entry name" value="GMC_oxred_C"/>
    <property type="match status" value="1"/>
</dbReference>
<keyword evidence="4 6" id="KW-0274">FAD</keyword>
<dbReference type="PANTHER" id="PTHR11552">
    <property type="entry name" value="GLUCOSE-METHANOL-CHOLINE GMC OXIDOREDUCTASE"/>
    <property type="match status" value="1"/>
</dbReference>
<feature type="domain" description="Glucose-methanol-choline oxidoreductase N-terminal" evidence="8">
    <location>
        <begin position="89"/>
        <end position="112"/>
    </location>
</feature>
<dbReference type="PANTHER" id="PTHR11552:SF147">
    <property type="entry name" value="CHOLINE DEHYDROGENASE, MITOCHONDRIAL"/>
    <property type="match status" value="1"/>
</dbReference>
<dbReference type="RefSeq" id="XP_028967846.1">
    <property type="nucleotide sequence ID" value="XM_029112013.1"/>
</dbReference>
<dbReference type="InterPro" id="IPR036188">
    <property type="entry name" value="FAD/NAD-bd_sf"/>
</dbReference>
<evidence type="ECO:0000256" key="5">
    <source>
        <dbReference type="PIRSR" id="PIRSR000137-1"/>
    </source>
</evidence>
<sequence length="557" mass="61741">MKADQLQGCYDFIIVGAGSAGCRLAEKLSSHADLEVLLLEAGKSPPDFTAIPLMTRLSFETDVVWRYRVEPMENAFKNKAGQPQSFIGGRVLGGGSTINLMNYERGDLTDYDRWESEFGATGWNGRSMFDSFIRDENNLDYSISGKDHGRKGDLKVSSSYDTNILKAFFSAAQQQGYEVRDTGNGSTEGVYRMQATIDENGRRSSSYTAFIEKHWGRRKNLHILTQAIATRVLFVRGETNETVAKGLELLHDNRSRRVCARKEIILSAGAIETPHLLMVSGIGPKEHLEQMEIKVLADLPVGRNLQNHVAVGGIEAIINSTSSYEIPSLNDLRSLREWYKFGQGPFTSPFGTHLGVGFFKMNKSDTTPDIEIMLQGVSDDTPCDSQQTTRFNATFSSLAILMHPKSRGSVELRSRDALSPPRLRLNYFDHEDDLEILAQGAKFSYDLLLSEAFRSIGVTPKQPVLEDCADKEFNSLEYWKCAVAINTVSMGHPVGTCRMGSASRQDTVVDPDLRVKNVKNLRIADCSIMPTLNTGHTNAPAIAIGARAGDIILRDYK</sequence>
<evidence type="ECO:0000256" key="4">
    <source>
        <dbReference type="ARBA" id="ARBA00022827"/>
    </source>
</evidence>
<keyword evidence="3 7" id="KW-0285">Flavoprotein</keyword>
<evidence type="ECO:0000259" key="8">
    <source>
        <dbReference type="PROSITE" id="PS00623"/>
    </source>
</evidence>
<gene>
    <name evidence="11" type="primary">LOC100903426</name>
</gene>
<evidence type="ECO:0000256" key="1">
    <source>
        <dbReference type="ARBA" id="ARBA00001974"/>
    </source>
</evidence>
<accession>A0AAJ7WI17</accession>
<evidence type="ECO:0000259" key="9">
    <source>
        <dbReference type="PROSITE" id="PS00624"/>
    </source>
</evidence>
<feature type="active site" description="Proton donor" evidence="5">
    <location>
        <position position="492"/>
    </location>
</feature>
<feature type="domain" description="Glucose-methanol-choline oxidoreductase N-terminal" evidence="9">
    <location>
        <begin position="269"/>
        <end position="283"/>
    </location>
</feature>
<dbReference type="InterPro" id="IPR000172">
    <property type="entry name" value="GMC_OxRdtase_N"/>
</dbReference>
<dbReference type="GeneID" id="100903426"/>
<reference evidence="11" key="1">
    <citation type="submission" date="2025-08" db="UniProtKB">
        <authorList>
            <consortium name="RefSeq"/>
        </authorList>
    </citation>
    <scope>IDENTIFICATION</scope>
</reference>
<dbReference type="PROSITE" id="PS00623">
    <property type="entry name" value="GMC_OXRED_1"/>
    <property type="match status" value="1"/>
</dbReference>
<dbReference type="InterPro" id="IPR012132">
    <property type="entry name" value="GMC_OxRdtase"/>
</dbReference>
<organism evidence="10 11">
    <name type="scientific">Galendromus occidentalis</name>
    <name type="common">western predatory mite</name>
    <dbReference type="NCBI Taxonomy" id="34638"/>
    <lineage>
        <taxon>Eukaryota</taxon>
        <taxon>Metazoa</taxon>
        <taxon>Ecdysozoa</taxon>
        <taxon>Arthropoda</taxon>
        <taxon>Chelicerata</taxon>
        <taxon>Arachnida</taxon>
        <taxon>Acari</taxon>
        <taxon>Parasitiformes</taxon>
        <taxon>Mesostigmata</taxon>
        <taxon>Gamasina</taxon>
        <taxon>Phytoseioidea</taxon>
        <taxon>Phytoseiidae</taxon>
        <taxon>Typhlodrominae</taxon>
        <taxon>Galendromus</taxon>
    </lineage>
</organism>
<keyword evidence="10" id="KW-1185">Reference proteome</keyword>
<dbReference type="Gene3D" id="3.30.560.10">
    <property type="entry name" value="Glucose Oxidase, domain 3"/>
    <property type="match status" value="1"/>
</dbReference>
<evidence type="ECO:0000256" key="2">
    <source>
        <dbReference type="ARBA" id="ARBA00010790"/>
    </source>
</evidence>